<keyword evidence="4" id="KW-0808">Transferase</keyword>
<keyword evidence="1" id="KW-0963">Cytoplasm</keyword>
<dbReference type="PANTHER" id="PTHR47816">
    <property type="entry name" value="RIBOSOMAL RNA SMALL SUBUNIT METHYLTRANSFERASE C"/>
    <property type="match status" value="1"/>
</dbReference>
<keyword evidence="8" id="KW-1185">Reference proteome</keyword>
<dbReference type="GO" id="GO:0008168">
    <property type="term" value="F:methyltransferase activity"/>
    <property type="evidence" value="ECO:0007669"/>
    <property type="project" value="UniProtKB-KW"/>
</dbReference>
<evidence type="ECO:0000256" key="4">
    <source>
        <dbReference type="ARBA" id="ARBA00022679"/>
    </source>
</evidence>
<evidence type="ECO:0000256" key="2">
    <source>
        <dbReference type="ARBA" id="ARBA00022552"/>
    </source>
</evidence>
<dbReference type="SUPFAM" id="SSF53335">
    <property type="entry name" value="S-adenosyl-L-methionine-dependent methyltransferases"/>
    <property type="match status" value="1"/>
</dbReference>
<dbReference type="RefSeq" id="WP_096883217.1">
    <property type="nucleotide sequence ID" value="NZ_CP023482.1"/>
</dbReference>
<dbReference type="InterPro" id="IPR058679">
    <property type="entry name" value="RlmG_N"/>
</dbReference>
<dbReference type="PROSITE" id="PS00092">
    <property type="entry name" value="N6_MTASE"/>
    <property type="match status" value="1"/>
</dbReference>
<evidence type="ECO:0000259" key="6">
    <source>
        <dbReference type="Pfam" id="PF26049"/>
    </source>
</evidence>
<reference evidence="7 8" key="1">
    <citation type="journal article" date="2016" name="Int. J. Syst. Evol. Microbiol.">
        <title>Dermabacter jinjuensis sp. nov., a novel species of the genus Dermabacter isolated from a clinical specimen.</title>
        <authorList>
            <person name="Park Y.K."/>
            <person name="Lee K.M."/>
            <person name="Lee W.K."/>
            <person name="Cho M.J."/>
            <person name="Lee H.S."/>
            <person name="Cho Y.G."/>
            <person name="Lee Y.C."/>
            <person name="Lee W.K."/>
            <person name="Seong W.K."/>
            <person name="Hwang K.J."/>
        </authorList>
    </citation>
    <scope>NUCLEOTIDE SEQUENCE [LARGE SCALE GENOMIC DNA]</scope>
    <source>
        <strain evidence="7 8">32T</strain>
    </source>
</reference>
<dbReference type="GO" id="GO:0032259">
    <property type="term" value="P:methylation"/>
    <property type="evidence" value="ECO:0007669"/>
    <property type="project" value="UniProtKB-KW"/>
</dbReference>
<organism evidence="7 8">
    <name type="scientific">Dermabacter jinjuensis</name>
    <dbReference type="NCBI Taxonomy" id="1667168"/>
    <lineage>
        <taxon>Bacteria</taxon>
        <taxon>Bacillati</taxon>
        <taxon>Actinomycetota</taxon>
        <taxon>Actinomycetes</taxon>
        <taxon>Micrococcales</taxon>
        <taxon>Dermabacteraceae</taxon>
        <taxon>Dermabacter</taxon>
    </lineage>
</organism>
<dbReference type="Pfam" id="PF26049">
    <property type="entry name" value="RLMG_N"/>
    <property type="match status" value="1"/>
</dbReference>
<evidence type="ECO:0000259" key="5">
    <source>
        <dbReference type="Pfam" id="PF05175"/>
    </source>
</evidence>
<sequence>MTFPDARADALDRLIMHDASAHVAQPGSGDGDILVLDDRSGALTQWALAHVGPHSRVFVRTVSRAHALTVQAAVHEVAATSGRADRNRVLIAGLDGSELDLESFLAAHGFSGRLALGRLPKSLAALEENARMLARHAHRSGTDMIVVLGGATKHMTRSMNDALATGFTEVRGLLGKGKFRCLEASTPRESVTEMPPRTTRWGGGTLTAFGGVFSGAKPDRGGEALANAAASWLAARPQHAAPATRVLDLGCGNGMLALAVCEAAARTGCALTLAATDIDLDAVRSTRATLEPYRAQPGATLTLTWDDAAAQHPDSSADLVLLNPPFHDGTRIDATLVEPLIEAAYRILVPGGELLLVHNSHLRYRPLLKRRFAATREVSRDRTFTVLSAKK</sequence>
<evidence type="ECO:0000256" key="1">
    <source>
        <dbReference type="ARBA" id="ARBA00022490"/>
    </source>
</evidence>
<accession>A0ABN5DP02</accession>
<feature type="domain" description="RlmG N-terminal" evidence="6">
    <location>
        <begin position="9"/>
        <end position="185"/>
    </location>
</feature>
<dbReference type="InterPro" id="IPR046977">
    <property type="entry name" value="RsmC/RlmG"/>
</dbReference>
<proteinExistence type="predicted"/>
<gene>
    <name evidence="7" type="ORF">COP05_08020</name>
</gene>
<dbReference type="CDD" id="cd02440">
    <property type="entry name" value="AdoMet_MTases"/>
    <property type="match status" value="1"/>
</dbReference>
<dbReference type="Proteomes" id="UP000815698">
    <property type="component" value="Chromosome"/>
</dbReference>
<evidence type="ECO:0000313" key="8">
    <source>
        <dbReference type="Proteomes" id="UP000815698"/>
    </source>
</evidence>
<keyword evidence="3 7" id="KW-0489">Methyltransferase</keyword>
<dbReference type="PANTHER" id="PTHR47816:SF4">
    <property type="entry name" value="RIBOSOMAL RNA SMALL SUBUNIT METHYLTRANSFERASE C"/>
    <property type="match status" value="1"/>
</dbReference>
<evidence type="ECO:0000313" key="7">
    <source>
        <dbReference type="EMBL" id="ATH97035.1"/>
    </source>
</evidence>
<feature type="domain" description="Methyltransferase small" evidence="5">
    <location>
        <begin position="206"/>
        <end position="387"/>
    </location>
</feature>
<dbReference type="InterPro" id="IPR002052">
    <property type="entry name" value="DNA_methylase_N6_adenine_CS"/>
</dbReference>
<dbReference type="Gene3D" id="3.40.50.150">
    <property type="entry name" value="Vaccinia Virus protein VP39"/>
    <property type="match status" value="2"/>
</dbReference>
<keyword evidence="2" id="KW-0698">rRNA processing</keyword>
<dbReference type="InterPro" id="IPR007848">
    <property type="entry name" value="Small_mtfrase_dom"/>
</dbReference>
<dbReference type="EMBL" id="CP023482">
    <property type="protein sequence ID" value="ATH97035.1"/>
    <property type="molecule type" value="Genomic_DNA"/>
</dbReference>
<dbReference type="Pfam" id="PF05175">
    <property type="entry name" value="MTS"/>
    <property type="match status" value="1"/>
</dbReference>
<name>A0ABN5DP02_9MICO</name>
<evidence type="ECO:0000256" key="3">
    <source>
        <dbReference type="ARBA" id="ARBA00022603"/>
    </source>
</evidence>
<protein>
    <submittedName>
        <fullName evidence="7">16S rRNA methyltransferase</fullName>
    </submittedName>
</protein>
<dbReference type="InterPro" id="IPR029063">
    <property type="entry name" value="SAM-dependent_MTases_sf"/>
</dbReference>